<dbReference type="InterPro" id="IPR042403">
    <property type="entry name" value="Spt21/Ams2"/>
</dbReference>
<feature type="compositionally biased region" description="Basic residues" evidence="1">
    <location>
        <begin position="808"/>
        <end position="822"/>
    </location>
</feature>
<proteinExistence type="predicted"/>
<gene>
    <name evidence="3" type="ORF">CC80DRAFT_496214</name>
</gene>
<evidence type="ECO:0000313" key="4">
    <source>
        <dbReference type="Proteomes" id="UP000800035"/>
    </source>
</evidence>
<feature type="compositionally biased region" description="Low complexity" evidence="1">
    <location>
        <begin position="275"/>
        <end position="284"/>
    </location>
</feature>
<feature type="region of interest" description="Disordered" evidence="1">
    <location>
        <begin position="552"/>
        <end position="592"/>
    </location>
</feature>
<sequence length="1148" mass="124646">MATPSNSTGTDVAVQQAAATSPADNNGEAMKDIPRRLMRVKVLYTFDDQNKSNCLARLPHALSIPAVSLDETTQVGVIELKTCIQAVVAASPELVAKLGHDYTVYAYDYSEYETPLVGQGMLSWVLASASATPNAPADQSETMVTGRVCKNILGLFSNGIKETLEVKLKLVPVPTCMQSEYVENLERYHNLSKIMPEELRTDYSAWADFLNANPAIRQLAQPDPVQQSQASDRQQSGGVESFHDMLTRQSPSADAASFDSFQDRRMSYGTYGTRPSSPAPSTASFHQHHYGPNPSRPASQASFRSSFDQEEQEEGPQKKRARITKAKRPKKAAVLGVNHDSLRVTASSAASVRNHRPLNTNAAPAVSIEQVPRAPTPRPGLPGMPFGRGPLRAPAPSLLRHGSIDSGRSYTSPYEVGVFSDNALESADEGRGRSPAETPSHMPSSPPVARQRTISPARSSPELPSLPPNDSGFVSDLPGGRDGEETDREKLWNGSEAGEPMQRRRFDNTSLGPIERMPTGGHGASQEPTSPDEIDFMSSFQEQMTSAIVGFPEQGGQQQNGTSQSSTNTIRTHGPPLDPRLSLPPQSQMHDFAPDANLASQATAQHYAVATFGSERPVDSHPQPSHGTTRTSGLTRSHTWSGGEPMSDGAVSTYDGSSRQPRKSTTAKRQDCIRGKLQEALEKGEMPNYCNNCGEIDTPTWRRAFMRIENGVPENIELSSAGTGIAAYEVLEPEPDGDQTPRYRIFKLSLTAMEWEVLKESEENKQQPDPRAFKQLNLCNSCGLWLNKKNAMRPHRVWAKSRVDKERSKRKRDEKRKNHSKKPRLENDQTTSDAVVPDSEADIPGARDGSEAPPSGDRTVDAGSQPLQHIYSASVNSGPNTQWDSNTAQAALQRAIQSSPVGLRGSKHSPIDVESDLTPKPTRRLLFPSPRQLGEIKSLADKNSSHPHPAPTSVPRTGELNAEDVDKENCPPATREGDGELAHLFEDQVSSKTTPTKGRPLEDFLKTPTPSSGRIPLTPQRSADDAVFITPSRMLRTPRTEGRAATIAPETPFTRQLNALLSDQNMDFSNFPMFNTPGRNNGANFTDFLGGDISSDFPMSSSPPLPLGFSVFEDPNTSTVGLWSGASIFDGSDAIMPEAPAGDSANGA</sequence>
<feature type="region of interest" description="Disordered" evidence="1">
    <location>
        <begin position="369"/>
        <end position="411"/>
    </location>
</feature>
<feature type="compositionally biased region" description="Basic residues" evidence="1">
    <location>
        <begin position="318"/>
        <end position="331"/>
    </location>
</feature>
<feature type="region of interest" description="Disordered" evidence="1">
    <location>
        <begin position="614"/>
        <end position="671"/>
    </location>
</feature>
<dbReference type="GO" id="GO:0008270">
    <property type="term" value="F:zinc ion binding"/>
    <property type="evidence" value="ECO:0007669"/>
    <property type="project" value="InterPro"/>
</dbReference>
<keyword evidence="4" id="KW-1185">Reference proteome</keyword>
<feature type="region of interest" description="Disordered" evidence="1">
    <location>
        <begin position="900"/>
        <end position="975"/>
    </location>
</feature>
<evidence type="ECO:0000259" key="2">
    <source>
        <dbReference type="Pfam" id="PF25823"/>
    </source>
</evidence>
<dbReference type="GO" id="GO:0030466">
    <property type="term" value="P:silent mating-type cassette heterochromatin formation"/>
    <property type="evidence" value="ECO:0007669"/>
    <property type="project" value="TreeGrafter"/>
</dbReference>
<dbReference type="SUPFAM" id="SSF57716">
    <property type="entry name" value="Glucocorticoid receptor-like (DNA-binding domain)"/>
    <property type="match status" value="1"/>
</dbReference>
<feature type="region of interest" description="Disordered" evidence="1">
    <location>
        <begin position="266"/>
        <end position="339"/>
    </location>
</feature>
<accession>A0A6A5TF04</accession>
<dbReference type="InterPro" id="IPR013088">
    <property type="entry name" value="Znf_NHR/GATA"/>
</dbReference>
<feature type="compositionally biased region" description="Basic and acidic residues" evidence="1">
    <location>
        <begin position="479"/>
        <end position="491"/>
    </location>
</feature>
<feature type="compositionally biased region" description="Low complexity" evidence="1">
    <location>
        <begin position="554"/>
        <end position="569"/>
    </location>
</feature>
<feature type="compositionally biased region" description="Polar residues" evidence="1">
    <location>
        <begin position="622"/>
        <end position="640"/>
    </location>
</feature>
<feature type="region of interest" description="Disordered" evidence="1">
    <location>
        <begin position="796"/>
        <end position="863"/>
    </location>
</feature>
<reference evidence="3" key="1">
    <citation type="journal article" date="2020" name="Stud. Mycol.">
        <title>101 Dothideomycetes genomes: a test case for predicting lifestyles and emergence of pathogens.</title>
        <authorList>
            <person name="Haridas S."/>
            <person name="Albert R."/>
            <person name="Binder M."/>
            <person name="Bloem J."/>
            <person name="Labutti K."/>
            <person name="Salamov A."/>
            <person name="Andreopoulos B."/>
            <person name="Baker S."/>
            <person name="Barry K."/>
            <person name="Bills G."/>
            <person name="Bluhm B."/>
            <person name="Cannon C."/>
            <person name="Castanera R."/>
            <person name="Culley D."/>
            <person name="Daum C."/>
            <person name="Ezra D."/>
            <person name="Gonzalez J."/>
            <person name="Henrissat B."/>
            <person name="Kuo A."/>
            <person name="Liang C."/>
            <person name="Lipzen A."/>
            <person name="Lutzoni F."/>
            <person name="Magnuson J."/>
            <person name="Mondo S."/>
            <person name="Nolan M."/>
            <person name="Ohm R."/>
            <person name="Pangilinan J."/>
            <person name="Park H.-J."/>
            <person name="Ramirez L."/>
            <person name="Alfaro M."/>
            <person name="Sun H."/>
            <person name="Tritt A."/>
            <person name="Yoshinaga Y."/>
            <person name="Zwiers L.-H."/>
            <person name="Turgeon B."/>
            <person name="Goodwin S."/>
            <person name="Spatafora J."/>
            <person name="Crous P."/>
            <person name="Grigoriev I."/>
        </authorList>
    </citation>
    <scope>NUCLEOTIDE SEQUENCE</scope>
    <source>
        <strain evidence="3">CBS 675.92</strain>
    </source>
</reference>
<dbReference type="Gene3D" id="3.30.50.10">
    <property type="entry name" value="Erythroid Transcription Factor GATA-1, subunit A"/>
    <property type="match status" value="1"/>
</dbReference>
<protein>
    <recommendedName>
        <fullName evidence="2">Ams2/SPT21 N-terminal domain-containing protein</fullName>
    </recommendedName>
</protein>
<dbReference type="InterPro" id="IPR057725">
    <property type="entry name" value="Ams2-SPT21_N"/>
</dbReference>
<evidence type="ECO:0000313" key="3">
    <source>
        <dbReference type="EMBL" id="KAF1951171.1"/>
    </source>
</evidence>
<dbReference type="Pfam" id="PF25823">
    <property type="entry name" value="Ams2-SPT21_N"/>
    <property type="match status" value="1"/>
</dbReference>
<name>A0A6A5TF04_9PLEO</name>
<dbReference type="PANTHER" id="PTHR39147">
    <property type="entry name" value="PROTEIN SPT21"/>
    <property type="match status" value="1"/>
</dbReference>
<feature type="compositionally biased region" description="Polar residues" evidence="1">
    <location>
        <begin position="1"/>
        <end position="10"/>
    </location>
</feature>
<feature type="domain" description="Ams2/SPT21 N-terminal" evidence="2">
    <location>
        <begin position="34"/>
        <end position="173"/>
    </location>
</feature>
<feature type="region of interest" description="Disordered" evidence="1">
    <location>
        <begin position="425"/>
        <end position="533"/>
    </location>
</feature>
<dbReference type="AlphaFoldDB" id="A0A6A5TF04"/>
<dbReference type="GO" id="GO:0006357">
    <property type="term" value="P:regulation of transcription by RNA polymerase II"/>
    <property type="evidence" value="ECO:0007669"/>
    <property type="project" value="TreeGrafter"/>
</dbReference>
<dbReference type="OrthoDB" id="3199820at2759"/>
<feature type="region of interest" description="Disordered" evidence="1">
    <location>
        <begin position="1"/>
        <end position="31"/>
    </location>
</feature>
<feature type="compositionally biased region" description="Polar residues" evidence="1">
    <location>
        <begin position="296"/>
        <end position="306"/>
    </location>
</feature>
<dbReference type="PANTHER" id="PTHR39147:SF1">
    <property type="entry name" value="PROTEIN SPT21"/>
    <property type="match status" value="1"/>
</dbReference>
<feature type="region of interest" description="Disordered" evidence="1">
    <location>
        <begin position="990"/>
        <end position="1019"/>
    </location>
</feature>
<dbReference type="EMBL" id="ML977019">
    <property type="protein sequence ID" value="KAF1951171.1"/>
    <property type="molecule type" value="Genomic_DNA"/>
</dbReference>
<organism evidence="3 4">
    <name type="scientific">Byssothecium circinans</name>
    <dbReference type="NCBI Taxonomy" id="147558"/>
    <lineage>
        <taxon>Eukaryota</taxon>
        <taxon>Fungi</taxon>
        <taxon>Dikarya</taxon>
        <taxon>Ascomycota</taxon>
        <taxon>Pezizomycotina</taxon>
        <taxon>Dothideomycetes</taxon>
        <taxon>Pleosporomycetidae</taxon>
        <taxon>Pleosporales</taxon>
        <taxon>Massarineae</taxon>
        <taxon>Massarinaceae</taxon>
        <taxon>Byssothecium</taxon>
    </lineage>
</organism>
<evidence type="ECO:0000256" key="1">
    <source>
        <dbReference type="SAM" id="MobiDB-lite"/>
    </source>
</evidence>
<dbReference type="GO" id="GO:0000183">
    <property type="term" value="P:rDNA heterochromatin formation"/>
    <property type="evidence" value="ECO:0007669"/>
    <property type="project" value="TreeGrafter"/>
</dbReference>
<dbReference type="Proteomes" id="UP000800035">
    <property type="component" value="Unassembled WGS sequence"/>
</dbReference>